<evidence type="ECO:0000313" key="4">
    <source>
        <dbReference type="WBParaSite" id="Smp_336310.2"/>
    </source>
</evidence>
<evidence type="ECO:0000313" key="2">
    <source>
        <dbReference type="Proteomes" id="UP000008854"/>
    </source>
</evidence>
<dbReference type="Pfam" id="PF05186">
    <property type="entry name" value="Dpy-30"/>
    <property type="match status" value="1"/>
</dbReference>
<feature type="region of interest" description="Disordered" evidence="1">
    <location>
        <begin position="82"/>
        <end position="230"/>
    </location>
</feature>
<name>A0A5K4FBV5_SCHMA</name>
<proteinExistence type="predicted"/>
<dbReference type="InterPro" id="IPR049630">
    <property type="entry name" value="DYDC-like_DD"/>
</dbReference>
<keyword evidence="2" id="KW-1185">Reference proteome</keyword>
<dbReference type="Proteomes" id="UP000008854">
    <property type="component" value="Unassembled WGS sequence"/>
</dbReference>
<reference evidence="2" key="1">
    <citation type="journal article" date="2012" name="PLoS Negl. Trop. Dis.">
        <title>A systematically improved high quality genome and transcriptome of the human blood fluke Schistosoma mansoni.</title>
        <authorList>
            <person name="Protasio A.V."/>
            <person name="Tsai I.J."/>
            <person name="Babbage A."/>
            <person name="Nichol S."/>
            <person name="Hunt M."/>
            <person name="Aslett M.A."/>
            <person name="De Silva N."/>
            <person name="Velarde G.S."/>
            <person name="Anderson T.J."/>
            <person name="Clark R.C."/>
            <person name="Davidson C."/>
            <person name="Dillon G.P."/>
            <person name="Holroyd N.E."/>
            <person name="LoVerde P.T."/>
            <person name="Lloyd C."/>
            <person name="McQuillan J."/>
            <person name="Oliveira G."/>
            <person name="Otto T.D."/>
            <person name="Parker-Manuel S.J."/>
            <person name="Quail M.A."/>
            <person name="Wilson R.A."/>
            <person name="Zerlotini A."/>
            <person name="Dunne D.W."/>
            <person name="Berriman M."/>
        </authorList>
    </citation>
    <scope>NUCLEOTIDE SEQUENCE [LARGE SCALE GENOMIC DNA]</scope>
    <source>
        <strain evidence="2">Puerto Rican</strain>
    </source>
</reference>
<accession>A0A5K4FBV5</accession>
<evidence type="ECO:0000256" key="1">
    <source>
        <dbReference type="SAM" id="MobiDB-lite"/>
    </source>
</evidence>
<dbReference type="CDD" id="cd22966">
    <property type="entry name" value="DD_DYDC-like"/>
    <property type="match status" value="1"/>
</dbReference>
<sequence length="230" mass="26287">MDIDFGSGSGELRGPETSYLIECVGSVLRQYIAEVVIKRPVDPIDYLGRCLKNYIRIRDIEIKESLENNELVHLHQLEEEETSLEINNEENTSDITTKSKSNEHDSNQHHSDDEIISNDVHVNKIDDIEAINNPNDDDDDDDIKVQDRNHLQSDSENYVKESVNEEEDDDGDDDDDGEQSTLKFDNETDDDITFDSQAKQDINETPLEDTVNHDDDDDDVTEEVTDSEIQ</sequence>
<protein>
    <submittedName>
        <fullName evidence="3 4">Midasin</fullName>
    </submittedName>
</protein>
<dbReference type="WBParaSite" id="Smp_336310.2">
    <property type="protein sequence ID" value="Smp_336310.2"/>
    <property type="gene ID" value="Smp_336310"/>
</dbReference>
<dbReference type="AlphaFoldDB" id="A0A5K4FBV5"/>
<organism evidence="2 3">
    <name type="scientific">Schistosoma mansoni</name>
    <name type="common">Blood fluke</name>
    <dbReference type="NCBI Taxonomy" id="6183"/>
    <lineage>
        <taxon>Eukaryota</taxon>
        <taxon>Metazoa</taxon>
        <taxon>Spiralia</taxon>
        <taxon>Lophotrochozoa</taxon>
        <taxon>Platyhelminthes</taxon>
        <taxon>Trematoda</taxon>
        <taxon>Digenea</taxon>
        <taxon>Strigeidida</taxon>
        <taxon>Schistosomatoidea</taxon>
        <taxon>Schistosomatidae</taxon>
        <taxon>Schistosoma</taxon>
    </lineage>
</organism>
<feature type="compositionally biased region" description="Basic and acidic residues" evidence="1">
    <location>
        <begin position="143"/>
        <end position="163"/>
    </location>
</feature>
<dbReference type="InterPro" id="IPR007858">
    <property type="entry name" value="Dpy-30_motif"/>
</dbReference>
<feature type="compositionally biased region" description="Acidic residues" evidence="1">
    <location>
        <begin position="164"/>
        <end position="178"/>
    </location>
</feature>
<evidence type="ECO:0000313" key="3">
    <source>
        <dbReference type="WBParaSite" id="Smp_336310.1"/>
    </source>
</evidence>
<feature type="compositionally biased region" description="Basic and acidic residues" evidence="1">
    <location>
        <begin position="100"/>
        <end position="113"/>
    </location>
</feature>
<reference evidence="3 4" key="2">
    <citation type="submission" date="2019-11" db="UniProtKB">
        <authorList>
            <consortium name="WormBaseParasite"/>
        </authorList>
    </citation>
    <scope>IDENTIFICATION</scope>
    <source>
        <strain evidence="3 4">Puerto Rican</strain>
    </source>
</reference>
<dbReference type="WBParaSite" id="Smp_336310.1">
    <property type="protein sequence ID" value="Smp_336310.1"/>
    <property type="gene ID" value="Smp_336310"/>
</dbReference>
<feature type="compositionally biased region" description="Acidic residues" evidence="1">
    <location>
        <begin position="82"/>
        <end position="92"/>
    </location>
</feature>
<feature type="compositionally biased region" description="Acidic residues" evidence="1">
    <location>
        <begin position="214"/>
        <end position="230"/>
    </location>
</feature>